<proteinExistence type="predicted"/>
<reference evidence="1" key="1">
    <citation type="submission" date="2022-05" db="EMBL/GenBank/DDBJ databases">
        <title>Novel bacterial taxa in a minimal lignocellulolytic consortium and its capacity to transform plastics disclosed by genome-resolved metagenomics.</title>
        <authorList>
            <person name="Rodriguez C.A.D."/>
            <person name="Diaz-Garcia L."/>
            <person name="Herrera K."/>
            <person name="Tarazona N.A."/>
            <person name="Sproer C."/>
            <person name="Overmann J."/>
            <person name="Jimenez D.J."/>
        </authorList>
    </citation>
    <scope>NUCLEOTIDE SEQUENCE</scope>
    <source>
        <strain evidence="1">MAG5</strain>
    </source>
</reference>
<dbReference type="EMBL" id="CP097899">
    <property type="protein sequence ID" value="URN94780.1"/>
    <property type="molecule type" value="Genomic_DNA"/>
</dbReference>
<dbReference type="PROSITE" id="PS51257">
    <property type="entry name" value="PROKAR_LIPOPROTEIN"/>
    <property type="match status" value="1"/>
</dbReference>
<evidence type="ECO:0000313" key="1">
    <source>
        <dbReference type="EMBL" id="URN94780.1"/>
    </source>
</evidence>
<dbReference type="Proteomes" id="UP001056756">
    <property type="component" value="Chromosome"/>
</dbReference>
<evidence type="ECO:0000313" key="2">
    <source>
        <dbReference type="Proteomes" id="UP001056756"/>
    </source>
</evidence>
<name>A0A9J6ZFF1_9BACL</name>
<dbReference type="KEGG" id="plig:NAG76_00520"/>
<accession>A0A9J6ZFF1</accession>
<protein>
    <submittedName>
        <fullName evidence="1">Uncharacterized protein</fullName>
    </submittedName>
</protein>
<dbReference type="AlphaFoldDB" id="A0A9J6ZFF1"/>
<gene>
    <name evidence="1" type="ORF">NAG76_00520</name>
</gene>
<organism evidence="1 2">
    <name type="scientific">Candidatus Pristimantibacillus lignocellulolyticus</name>
    <dbReference type="NCBI Taxonomy" id="2994561"/>
    <lineage>
        <taxon>Bacteria</taxon>
        <taxon>Bacillati</taxon>
        <taxon>Bacillota</taxon>
        <taxon>Bacilli</taxon>
        <taxon>Bacillales</taxon>
        <taxon>Paenibacillaceae</taxon>
        <taxon>Candidatus Pristimantibacillus</taxon>
    </lineage>
</organism>
<sequence>MKRLFLIISLLLLLLLIGCSKQLNLNNSAQEYLTDNSFLAQKIAWDSLTEGEVKSILPQAMVTVAKVETSTIPLQIENTNPTNVYKVTYSTIMDALLGPIGIYVDVETAEIVGYDVRH</sequence>